<dbReference type="InterPro" id="IPR029218">
    <property type="entry name" value="PBP-Tp47_dom_C"/>
</dbReference>
<dbReference type="InterPro" id="IPR003343">
    <property type="entry name" value="Big_2"/>
</dbReference>
<dbReference type="SMART" id="SM00635">
    <property type="entry name" value="BID_2"/>
    <property type="match status" value="3"/>
</dbReference>
<dbReference type="SUPFAM" id="SSF82220">
    <property type="entry name" value="Tp47 lipoprotein, N-terminal domain"/>
    <property type="match status" value="1"/>
</dbReference>
<dbReference type="Pfam" id="PF14888">
    <property type="entry name" value="PBP-Tp47_c"/>
    <property type="match status" value="1"/>
</dbReference>
<evidence type="ECO:0000259" key="3">
    <source>
        <dbReference type="SMART" id="SM00635"/>
    </source>
</evidence>
<dbReference type="InterPro" id="IPR008964">
    <property type="entry name" value="Invasin/intimin_cell_adhesion"/>
</dbReference>
<dbReference type="InterPro" id="IPR038698">
    <property type="entry name" value="PBP_Tp47_domC_sf"/>
</dbReference>
<dbReference type="Gene3D" id="1.20.1270.90">
    <property type="entry name" value="AF1782-like"/>
    <property type="match status" value="1"/>
</dbReference>
<feature type="domain" description="BIG2" evidence="3">
    <location>
        <begin position="1044"/>
        <end position="1122"/>
    </location>
</feature>
<dbReference type="Pfam" id="PF02368">
    <property type="entry name" value="Big_2"/>
    <property type="match status" value="2"/>
</dbReference>
<dbReference type="Gene3D" id="2.60.40.1300">
    <property type="entry name" value="Penicillin-binding protein Tp47, domain C"/>
    <property type="match status" value="1"/>
</dbReference>
<keyword evidence="2" id="KW-0732">Signal</keyword>
<dbReference type="InterPro" id="IPR054604">
    <property type="entry name" value="SbsC_Big-like"/>
</dbReference>
<dbReference type="InterPro" id="IPR029221">
    <property type="entry name" value="PBP-Tp47_A"/>
</dbReference>
<dbReference type="AlphaFoldDB" id="A0A414J8U6"/>
<evidence type="ECO:0000313" key="4">
    <source>
        <dbReference type="EMBL" id="RHE40919.1"/>
    </source>
</evidence>
<proteinExistence type="predicted"/>
<feature type="domain" description="BIG2" evidence="3">
    <location>
        <begin position="971"/>
        <end position="1043"/>
    </location>
</feature>
<dbReference type="RefSeq" id="WP_015541796.1">
    <property type="nucleotide sequence ID" value="NZ_CABJFK010000003.1"/>
</dbReference>
<feature type="region of interest" description="Disordered" evidence="1">
    <location>
        <begin position="38"/>
        <end position="93"/>
    </location>
</feature>
<feature type="domain" description="BIG2" evidence="3">
    <location>
        <begin position="1124"/>
        <end position="1197"/>
    </location>
</feature>
<gene>
    <name evidence="4" type="ORF">DW740_05120</name>
</gene>
<comment type="caution">
    <text evidence="4">The sequence shown here is derived from an EMBL/GenBank/DDBJ whole genome shotgun (WGS) entry which is preliminary data.</text>
</comment>
<organism evidence="4 5">
    <name type="scientific">Blautia obeum</name>
    <dbReference type="NCBI Taxonomy" id="40520"/>
    <lineage>
        <taxon>Bacteria</taxon>
        <taxon>Bacillati</taxon>
        <taxon>Bacillota</taxon>
        <taxon>Clostridia</taxon>
        <taxon>Lachnospirales</taxon>
        <taxon>Lachnospiraceae</taxon>
        <taxon>Blautia</taxon>
    </lineage>
</organism>
<feature type="signal peptide" evidence="2">
    <location>
        <begin position="1"/>
        <end position="30"/>
    </location>
</feature>
<dbReference type="Pfam" id="PF14889">
    <property type="entry name" value="PBP-Tp47_a"/>
    <property type="match status" value="1"/>
</dbReference>
<dbReference type="Pfam" id="PF22359">
    <property type="entry name" value="Big-like"/>
    <property type="match status" value="1"/>
</dbReference>
<dbReference type="InterPro" id="IPR036154">
    <property type="entry name" value="Tp47_N_sf"/>
</dbReference>
<dbReference type="SUPFAM" id="SSF49373">
    <property type="entry name" value="Invasin/intimin cell-adhesion fragments"/>
    <property type="match status" value="3"/>
</dbReference>
<protein>
    <recommendedName>
        <fullName evidence="3">BIG2 domain-containing protein</fullName>
    </recommendedName>
</protein>
<dbReference type="Proteomes" id="UP000283745">
    <property type="component" value="Unassembled WGS sequence"/>
</dbReference>
<evidence type="ECO:0000256" key="1">
    <source>
        <dbReference type="SAM" id="MobiDB-lite"/>
    </source>
</evidence>
<accession>A0A414J8U6</accession>
<name>A0A414J8U6_9FIRM</name>
<dbReference type="EMBL" id="QSKF01000003">
    <property type="protein sequence ID" value="RHE40919.1"/>
    <property type="molecule type" value="Genomic_DNA"/>
</dbReference>
<reference evidence="4 5" key="1">
    <citation type="submission" date="2018-08" db="EMBL/GenBank/DDBJ databases">
        <title>A genome reference for cultivated species of the human gut microbiota.</title>
        <authorList>
            <person name="Zou Y."/>
            <person name="Xue W."/>
            <person name="Luo G."/>
        </authorList>
    </citation>
    <scope>NUCLEOTIDE SEQUENCE [LARGE SCALE GENOMIC DNA]</scope>
    <source>
        <strain evidence="4 5">AM28-23</strain>
    </source>
</reference>
<evidence type="ECO:0000313" key="5">
    <source>
        <dbReference type="Proteomes" id="UP000283745"/>
    </source>
</evidence>
<sequence length="1199" mass="128155">MANKNLLKKIAPVILSATVAMTGMPSAAFAAEFSDEDMILNENAEDEESDVEITDEDAAADNTDTDVTVEDAEEEDAETVDEEENTEAEDAFGTEADAGAFSAEDEADAVSGDFVYGTANIPYADFFYGEMNDVAQNATMQLDAADPVTAVGYRDEGMYDAVTSCTNNKSKRYDTSYYTENTENGSVTLEGIKAVNIAVPASLYNDAKKAIEEGKSCSNQLLKIAGSLENVSETAPASGEYKILNGDGTLTAMTTETKELNVESSITASSPWGNYQVSVEFGNNNPDQPTTANMMGVIFETSDGEKYGMEHSQNLWLRTGEIAFAVKDGFVEPHKNTIDSKRSAGLEGKTITKITYLVKDGADIVIPTNLLCKYKLADGQGITGPEEKVVYTNNTFTPTKVQLTYNVPEGSSYKLTSVEYGGQVLSEGSYNDYTYDDSTKVLSVYGGVFAKTGVGTYTLTFTDSSAAPYEDITVPIVLSADDTKVTFAIQNNKLVKVDPNGSTTYEVKDYIKNITAIKVDGQALGGRKANISEIAKSVFNESTGAVNFDAKVNNAAVFAKGDGGSYEIELTASGFNTVTGTVTQDSGEYKYVYAGLTWDQFWASEGVYEATNTSASEDKDRRGESDMGGFDAVTRATANHGLHRGSFQTMATVYDVNGKSYELAGWKDKTTMILTDGNTVSCSKGKINGADVAEYTVTGLKYIPVKVKTADYDAFKKAFKVVENGEKLFGGYAENNLSAYEETAEVNANTNGLKTATKTADGFTFSARANGTTSGLKGEALKTADGITTKMKPGSGSYGEFLRVDLTGNYGGLGGAMQAVKWTYYGDDDTYSNALQSYGTKFAADNWMHKFHGIQLGLTDSVRCKLPADTDGTGYWEVTVYGLGYSDYTFRFQATDENIAKSAGDADSTPLKNIIAEAKALKEADYTPDSWDTLVNELEECEDMLANIANQTQYGIEEQIGHLREAIDSLVKAEFKLNQTSATLYSGAAVTLSATTNLTGDITWKSSDAKVATVDAKGTVTAVNAGRATITAALGKVSATFTVTVKNPSITAKADSSVIYTKSKTTTKINVAKDGVTGNATFRSSNKKVATVSANGIVKAKKAGKVNITVQVGNHKQVVKITVKKPTMKLTKASAKLKKGKKVTIKVKAAPVSKVTFKSSNKKVATVSSKGVVKAKKKGTATITVKCNGITKKFKVTVK</sequence>
<evidence type="ECO:0000256" key="2">
    <source>
        <dbReference type="SAM" id="SignalP"/>
    </source>
</evidence>
<dbReference type="SUPFAM" id="SSF81986">
    <property type="entry name" value="Tp47 lipoprotein, middle and C-terminal domains"/>
    <property type="match status" value="1"/>
</dbReference>
<feature type="compositionally biased region" description="Acidic residues" evidence="1">
    <location>
        <begin position="38"/>
        <end position="92"/>
    </location>
</feature>
<dbReference type="InterPro" id="IPR038031">
    <property type="entry name" value="Tp47_mid_C_dom"/>
</dbReference>
<dbReference type="Gene3D" id="2.60.40.1080">
    <property type="match status" value="3"/>
</dbReference>
<feature type="chain" id="PRO_5019140679" description="BIG2 domain-containing protein" evidence="2">
    <location>
        <begin position="31"/>
        <end position="1199"/>
    </location>
</feature>